<dbReference type="EMBL" id="JAENGZ010001398">
    <property type="protein sequence ID" value="KAG6948331.1"/>
    <property type="molecule type" value="Genomic_DNA"/>
</dbReference>
<organism evidence="1 2">
    <name type="scientific">Phytophthora cactorum</name>
    <dbReference type="NCBI Taxonomy" id="29920"/>
    <lineage>
        <taxon>Eukaryota</taxon>
        <taxon>Sar</taxon>
        <taxon>Stramenopiles</taxon>
        <taxon>Oomycota</taxon>
        <taxon>Peronosporomycetes</taxon>
        <taxon>Peronosporales</taxon>
        <taxon>Peronosporaceae</taxon>
        <taxon>Phytophthora</taxon>
    </lineage>
</organism>
<dbReference type="OrthoDB" id="167338at2759"/>
<dbReference type="Proteomes" id="UP000688947">
    <property type="component" value="Unassembled WGS sequence"/>
</dbReference>
<sequence length="144" mass="16032">MWVLSLPASCWATPCASCVMRHPPSHLSQLPPSSPTGAPRIRRLRGHLISIISTNFVDFAVSAVGYPRLCRLHRLRGLVRPDIPGYAQVKTYFTSSTQGILRGRPRTTLPTVLDDDLVSSGYDFRLRTGADLEQLRLLAQARHK</sequence>
<accession>A0A8T1TWP1</accession>
<proteinExistence type="predicted"/>
<evidence type="ECO:0000313" key="2">
    <source>
        <dbReference type="Proteomes" id="UP000688947"/>
    </source>
</evidence>
<comment type="caution">
    <text evidence="1">The sequence shown here is derived from an EMBL/GenBank/DDBJ whole genome shotgun (WGS) entry which is preliminary data.</text>
</comment>
<reference evidence="1" key="1">
    <citation type="submission" date="2021-01" db="EMBL/GenBank/DDBJ databases">
        <title>Phytophthora aleatoria, a newly-described species from Pinus radiata is distinct from Phytophthora cactorum isolates based on comparative genomics.</title>
        <authorList>
            <person name="Mcdougal R."/>
            <person name="Panda P."/>
            <person name="Williams N."/>
            <person name="Studholme D.J."/>
        </authorList>
    </citation>
    <scope>NUCLEOTIDE SEQUENCE</scope>
    <source>
        <strain evidence="1">NZFS 3830</strain>
    </source>
</reference>
<dbReference type="AlphaFoldDB" id="A0A8T1TWP1"/>
<name>A0A8T1TWP1_9STRA</name>
<gene>
    <name evidence="1" type="ORF">JG687_00015547</name>
</gene>
<protein>
    <submittedName>
        <fullName evidence="1">Uncharacterized protein</fullName>
    </submittedName>
</protein>
<evidence type="ECO:0000313" key="1">
    <source>
        <dbReference type="EMBL" id="KAG6948331.1"/>
    </source>
</evidence>